<dbReference type="PIRSF" id="PIRSF030802">
    <property type="entry name" value="UCP030802"/>
    <property type="match status" value="1"/>
</dbReference>
<dbReference type="RefSeq" id="WP_145235469.1">
    <property type="nucleotide sequence ID" value="NZ_CP036273.1"/>
</dbReference>
<gene>
    <name evidence="1" type="ORF">ETAA1_13890</name>
</gene>
<dbReference type="InterPro" id="IPR023214">
    <property type="entry name" value="HAD_sf"/>
</dbReference>
<proteinExistence type="predicted"/>
<accession>A0A517XPP4</accession>
<dbReference type="InterPro" id="IPR036412">
    <property type="entry name" value="HAD-like_sf"/>
</dbReference>
<dbReference type="EMBL" id="CP036273">
    <property type="protein sequence ID" value="QDU19464.1"/>
    <property type="molecule type" value="Genomic_DNA"/>
</dbReference>
<dbReference type="Gene3D" id="3.40.50.1000">
    <property type="entry name" value="HAD superfamily/HAD-like"/>
    <property type="match status" value="1"/>
</dbReference>
<dbReference type="OrthoDB" id="8746852at2"/>
<organism evidence="1 2">
    <name type="scientific">Urbifossiella limnaea</name>
    <dbReference type="NCBI Taxonomy" id="2528023"/>
    <lineage>
        <taxon>Bacteria</taxon>
        <taxon>Pseudomonadati</taxon>
        <taxon>Planctomycetota</taxon>
        <taxon>Planctomycetia</taxon>
        <taxon>Gemmatales</taxon>
        <taxon>Gemmataceae</taxon>
        <taxon>Urbifossiella</taxon>
    </lineage>
</organism>
<name>A0A517XPP4_9BACT</name>
<dbReference type="KEGG" id="uli:ETAA1_13890"/>
<dbReference type="AlphaFoldDB" id="A0A517XPP4"/>
<protein>
    <recommendedName>
        <fullName evidence="3">Sucrose phosphatase-like domain-containing protein</fullName>
    </recommendedName>
</protein>
<dbReference type="SUPFAM" id="SSF56784">
    <property type="entry name" value="HAD-like"/>
    <property type="match status" value="1"/>
</dbReference>
<evidence type="ECO:0008006" key="3">
    <source>
        <dbReference type="Google" id="ProtNLM"/>
    </source>
</evidence>
<sequence>MRVVVFLDLDGTVFQTRPKCPPGEPVRPAARARDGSPLSFITDRQRAVFDLLNRGTVIPTTARSLDAFRRVDLPFAHAAVLDFGGVVLAPGGTLDEAWDAVIRPQLRDTAADLESARSAAEAASARLGLGLTARVIRDFDLPLYLVVKHPGGDATRLAPVRDELRAAADGRFELHLNDNNLSLVPACLGKERAVRHVLDTYFADEPVATIGVGDGFSDAAFLTACDFAAVPRVGQLADRLRGEA</sequence>
<reference evidence="1 2" key="1">
    <citation type="submission" date="2019-02" db="EMBL/GenBank/DDBJ databases">
        <title>Deep-cultivation of Planctomycetes and their phenomic and genomic characterization uncovers novel biology.</title>
        <authorList>
            <person name="Wiegand S."/>
            <person name="Jogler M."/>
            <person name="Boedeker C."/>
            <person name="Pinto D."/>
            <person name="Vollmers J."/>
            <person name="Rivas-Marin E."/>
            <person name="Kohn T."/>
            <person name="Peeters S.H."/>
            <person name="Heuer A."/>
            <person name="Rast P."/>
            <person name="Oberbeckmann S."/>
            <person name="Bunk B."/>
            <person name="Jeske O."/>
            <person name="Meyerdierks A."/>
            <person name="Storesund J.E."/>
            <person name="Kallscheuer N."/>
            <person name="Luecker S."/>
            <person name="Lage O.M."/>
            <person name="Pohl T."/>
            <person name="Merkel B.J."/>
            <person name="Hornburger P."/>
            <person name="Mueller R.-W."/>
            <person name="Bruemmer F."/>
            <person name="Labrenz M."/>
            <person name="Spormann A.M."/>
            <person name="Op den Camp H."/>
            <person name="Overmann J."/>
            <person name="Amann R."/>
            <person name="Jetten M.S.M."/>
            <person name="Mascher T."/>
            <person name="Medema M.H."/>
            <person name="Devos D.P."/>
            <person name="Kaster A.-K."/>
            <person name="Ovreas L."/>
            <person name="Rohde M."/>
            <person name="Galperin M.Y."/>
            <person name="Jogler C."/>
        </authorList>
    </citation>
    <scope>NUCLEOTIDE SEQUENCE [LARGE SCALE GENOMIC DNA]</scope>
    <source>
        <strain evidence="1 2">ETA_A1</strain>
    </source>
</reference>
<dbReference type="InterPro" id="IPR024197">
    <property type="entry name" value="TPP-like"/>
</dbReference>
<dbReference type="Proteomes" id="UP000319576">
    <property type="component" value="Chromosome"/>
</dbReference>
<keyword evidence="2" id="KW-1185">Reference proteome</keyword>
<evidence type="ECO:0000313" key="1">
    <source>
        <dbReference type="EMBL" id="QDU19464.1"/>
    </source>
</evidence>
<evidence type="ECO:0000313" key="2">
    <source>
        <dbReference type="Proteomes" id="UP000319576"/>
    </source>
</evidence>